<organism evidence="1 2">
    <name type="scientific">Tetragonisca angustula</name>
    <dbReference type="NCBI Taxonomy" id="166442"/>
    <lineage>
        <taxon>Eukaryota</taxon>
        <taxon>Metazoa</taxon>
        <taxon>Ecdysozoa</taxon>
        <taxon>Arthropoda</taxon>
        <taxon>Hexapoda</taxon>
        <taxon>Insecta</taxon>
        <taxon>Pterygota</taxon>
        <taxon>Neoptera</taxon>
        <taxon>Endopterygota</taxon>
        <taxon>Hymenoptera</taxon>
        <taxon>Apocrita</taxon>
        <taxon>Aculeata</taxon>
        <taxon>Apoidea</taxon>
        <taxon>Anthophila</taxon>
        <taxon>Apidae</taxon>
        <taxon>Tetragonisca</taxon>
    </lineage>
</organism>
<gene>
    <name evidence="1" type="ORF">QLX08_011496</name>
</gene>
<protein>
    <submittedName>
        <fullName evidence="1">Uncharacterized protein</fullName>
    </submittedName>
</protein>
<dbReference type="Proteomes" id="UP001432146">
    <property type="component" value="Unassembled WGS sequence"/>
</dbReference>
<accession>A0AAW0Z7T0</accession>
<proteinExistence type="predicted"/>
<reference evidence="1 2" key="1">
    <citation type="submission" date="2024-05" db="EMBL/GenBank/DDBJ databases">
        <title>The nuclear and mitochondrial genome assemblies of Tetragonisca angustula (Apidae: Meliponini), a tiny yet remarkable pollinator in the Neotropics.</title>
        <authorList>
            <person name="Ferrari R."/>
            <person name="Ricardo P.C."/>
            <person name="Dias F.C."/>
            <person name="Araujo N.S."/>
            <person name="Soares D.O."/>
            <person name="Zhou Q.-S."/>
            <person name="Zhu C.-D."/>
            <person name="Coutinho L."/>
            <person name="Airas M.C."/>
            <person name="Batista T.M."/>
        </authorList>
    </citation>
    <scope>NUCLEOTIDE SEQUENCE [LARGE SCALE GENOMIC DNA]</scope>
    <source>
        <strain evidence="1">ASF017062</strain>
        <tissue evidence="1">Abdomen</tissue>
    </source>
</reference>
<keyword evidence="2" id="KW-1185">Reference proteome</keyword>
<dbReference type="AlphaFoldDB" id="A0AAW0Z7T0"/>
<comment type="caution">
    <text evidence="1">The sequence shown here is derived from an EMBL/GenBank/DDBJ whole genome shotgun (WGS) entry which is preliminary data.</text>
</comment>
<evidence type="ECO:0000313" key="2">
    <source>
        <dbReference type="Proteomes" id="UP001432146"/>
    </source>
</evidence>
<name>A0AAW0Z7T0_9HYME</name>
<sequence>MTAPTCHFVSSGRIESTNLVERFLATERATKVSLANKERETPLLGLPFRFAGDQRQEESPVSEAKCLACCRLACTSSPISYDRSWREFIDVESSLAVRATGLWRE</sequence>
<dbReference type="EMBL" id="JAWNGG020000402">
    <property type="protein sequence ID" value="KAK9293609.1"/>
    <property type="molecule type" value="Genomic_DNA"/>
</dbReference>
<evidence type="ECO:0000313" key="1">
    <source>
        <dbReference type="EMBL" id="KAK9293609.1"/>
    </source>
</evidence>